<reference evidence="4" key="2">
    <citation type="submission" date="2020-05" db="EMBL/GenBank/DDBJ databases">
        <authorList>
            <person name="Mckenzie S.K."/>
            <person name="Walston R.F."/>
            <person name="Allen J.L."/>
        </authorList>
    </citation>
    <scope>NUCLEOTIDE SEQUENCE</scope>
    <source>
        <strain evidence="4">WasteWater2</strain>
    </source>
</reference>
<name>A0A8H6FHU5_9LECA</name>
<gene>
    <name evidence="4" type="ORF">HO173_011760</name>
    <name evidence="3" type="ORF">HO173_012343</name>
</gene>
<reference evidence="4 5" key="1">
    <citation type="journal article" date="2020" name="Genomics">
        <title>Complete, high-quality genomes from long-read metagenomic sequencing of two wolf lichen thalli reveals enigmatic genome architecture.</title>
        <authorList>
            <person name="McKenzie S.K."/>
            <person name="Walston R.F."/>
            <person name="Allen J.L."/>
        </authorList>
    </citation>
    <scope>NUCLEOTIDE SEQUENCE [LARGE SCALE GENOMIC DNA]</scope>
    <source>
        <strain evidence="4">WasteWater2</strain>
    </source>
</reference>
<keyword evidence="2" id="KW-0732">Signal</keyword>
<evidence type="ECO:0000256" key="2">
    <source>
        <dbReference type="SAM" id="SignalP"/>
    </source>
</evidence>
<feature type="compositionally biased region" description="Polar residues" evidence="1">
    <location>
        <begin position="39"/>
        <end position="52"/>
    </location>
</feature>
<dbReference type="RefSeq" id="XP_037159556.1">
    <property type="nucleotide sequence ID" value="XM_037313639.1"/>
</dbReference>
<dbReference type="EMBL" id="JACCJC010000088">
    <property type="protein sequence ID" value="KAF6226740.1"/>
    <property type="molecule type" value="Genomic_DNA"/>
</dbReference>
<comment type="caution">
    <text evidence="4">The sequence shown here is derived from an EMBL/GenBank/DDBJ whole genome shotgun (WGS) entry which is preliminary data.</text>
</comment>
<sequence>MHPLLSLLFLPPITLLVTASNIPNILLTPSLSPAPDLHPTTSNLPLSPPHNNTTTTKTDTPSFLNTVTSAVLKTIAKHPTATFRFVRASSPTGPTASLPSLTRVRIVFSIRDGPTHHAFRSLHVDMTPVWSVWDPPVLSPDDVPADMGAMHLDVRLDLDEAWRLAREWGFYRLCEGVLLYWPSSPPAPTAQQPFYRFQGLGPGLGFVYVGAWTRVVTTDLDGVGVGRNGSAAGAVDVV</sequence>
<dbReference type="EMBL" id="JACCJC010000075">
    <property type="protein sequence ID" value="KAF6228741.1"/>
    <property type="molecule type" value="Genomic_DNA"/>
</dbReference>
<feature type="signal peptide" evidence="2">
    <location>
        <begin position="1"/>
        <end position="19"/>
    </location>
</feature>
<evidence type="ECO:0000313" key="5">
    <source>
        <dbReference type="Proteomes" id="UP000578531"/>
    </source>
</evidence>
<evidence type="ECO:0000313" key="3">
    <source>
        <dbReference type="EMBL" id="KAF6226740.1"/>
    </source>
</evidence>
<evidence type="ECO:0000256" key="1">
    <source>
        <dbReference type="SAM" id="MobiDB-lite"/>
    </source>
</evidence>
<dbReference type="GeneID" id="59293402"/>
<dbReference type="Proteomes" id="UP000578531">
    <property type="component" value="Unassembled WGS sequence"/>
</dbReference>
<dbReference type="OrthoDB" id="5414756at2759"/>
<proteinExistence type="predicted"/>
<feature type="region of interest" description="Disordered" evidence="1">
    <location>
        <begin position="37"/>
        <end position="61"/>
    </location>
</feature>
<organism evidence="4 5">
    <name type="scientific">Letharia columbiana</name>
    <dbReference type="NCBI Taxonomy" id="112416"/>
    <lineage>
        <taxon>Eukaryota</taxon>
        <taxon>Fungi</taxon>
        <taxon>Dikarya</taxon>
        <taxon>Ascomycota</taxon>
        <taxon>Pezizomycotina</taxon>
        <taxon>Lecanoromycetes</taxon>
        <taxon>OSLEUM clade</taxon>
        <taxon>Lecanoromycetidae</taxon>
        <taxon>Lecanorales</taxon>
        <taxon>Lecanorineae</taxon>
        <taxon>Parmeliaceae</taxon>
        <taxon>Letharia</taxon>
    </lineage>
</organism>
<feature type="chain" id="PRO_5036430925" evidence="2">
    <location>
        <begin position="20"/>
        <end position="238"/>
    </location>
</feature>
<accession>A0A8H6FHU5</accession>
<evidence type="ECO:0000313" key="4">
    <source>
        <dbReference type="EMBL" id="KAF6228741.1"/>
    </source>
</evidence>
<keyword evidence="5" id="KW-1185">Reference proteome</keyword>
<protein>
    <submittedName>
        <fullName evidence="4">Uncharacterized protein</fullName>
    </submittedName>
</protein>
<dbReference type="AlphaFoldDB" id="A0A8H6FHU5"/>